<evidence type="ECO:0000313" key="2">
    <source>
        <dbReference type="Proteomes" id="UP000254340"/>
    </source>
</evidence>
<name>A0A377XAH9_KLEPN</name>
<gene>
    <name evidence="1" type="ORF">NCTC5047_00662</name>
</gene>
<accession>A0A377XAH9</accession>
<dbReference type="AlphaFoldDB" id="A0A377XAH9"/>
<proteinExistence type="predicted"/>
<reference evidence="1 2" key="1">
    <citation type="submission" date="2018-06" db="EMBL/GenBank/DDBJ databases">
        <authorList>
            <consortium name="Pathogen Informatics"/>
            <person name="Doyle S."/>
        </authorList>
    </citation>
    <scope>NUCLEOTIDE SEQUENCE [LARGE SCALE GENOMIC DNA]</scope>
    <source>
        <strain evidence="1 2">NCTC5047</strain>
    </source>
</reference>
<dbReference type="EMBL" id="UGLH01000004">
    <property type="protein sequence ID" value="STT72976.1"/>
    <property type="molecule type" value="Genomic_DNA"/>
</dbReference>
<sequence>MQWLKQPEMYQGKSVDELRERISLEFNEQGLGKPGGD</sequence>
<evidence type="ECO:0000313" key="1">
    <source>
        <dbReference type="EMBL" id="STT72976.1"/>
    </source>
</evidence>
<dbReference type="Proteomes" id="UP000254340">
    <property type="component" value="Unassembled WGS sequence"/>
</dbReference>
<organism evidence="1 2">
    <name type="scientific">Klebsiella pneumoniae</name>
    <dbReference type="NCBI Taxonomy" id="573"/>
    <lineage>
        <taxon>Bacteria</taxon>
        <taxon>Pseudomonadati</taxon>
        <taxon>Pseudomonadota</taxon>
        <taxon>Gammaproteobacteria</taxon>
        <taxon>Enterobacterales</taxon>
        <taxon>Enterobacteriaceae</taxon>
        <taxon>Klebsiella/Raoultella group</taxon>
        <taxon>Klebsiella</taxon>
        <taxon>Klebsiella pneumoniae complex</taxon>
    </lineage>
</organism>
<protein>
    <submittedName>
        <fullName evidence="1">L-2,4-diaminobutyrate decarboxylase</fullName>
    </submittedName>
</protein>